<name>A0A8S5T388_9CAUD</name>
<protein>
    <submittedName>
        <fullName evidence="1">Uncharacterized protein</fullName>
    </submittedName>
</protein>
<reference evidence="1" key="1">
    <citation type="journal article" date="2021" name="Proc. Natl. Acad. Sci. U.S.A.">
        <title>A Catalog of Tens of Thousands of Viruses from Human Metagenomes Reveals Hidden Associations with Chronic Diseases.</title>
        <authorList>
            <person name="Tisza M.J."/>
            <person name="Buck C.B."/>
        </authorList>
    </citation>
    <scope>NUCLEOTIDE SEQUENCE</scope>
    <source>
        <strain evidence="1">CtqfO1</strain>
    </source>
</reference>
<proteinExistence type="predicted"/>
<dbReference type="EMBL" id="BK032734">
    <property type="protein sequence ID" value="DAF57439.1"/>
    <property type="molecule type" value="Genomic_DNA"/>
</dbReference>
<accession>A0A8S5T388</accession>
<sequence>MKTIVSFVFAMMMLVGVCSAKDTGLIFVGEEDGIYTYMGNTDIYKCGSLYGFNMLVDNTNIDVVTAMGVIVNTKEKWYVITGTTVELKNGTRLRASGSPHRLQYGENSPVDLAIKIIRRRGLAKEKID</sequence>
<evidence type="ECO:0000313" key="1">
    <source>
        <dbReference type="EMBL" id="DAF57439.1"/>
    </source>
</evidence>
<organism evidence="1">
    <name type="scientific">Myoviridae sp. ctqfO1</name>
    <dbReference type="NCBI Taxonomy" id="2827710"/>
    <lineage>
        <taxon>Viruses</taxon>
        <taxon>Duplodnaviria</taxon>
        <taxon>Heunggongvirae</taxon>
        <taxon>Uroviricota</taxon>
        <taxon>Caudoviricetes</taxon>
    </lineage>
</organism>